<dbReference type="EMBL" id="JASEJX010000039">
    <property type="protein sequence ID" value="KAK4509387.1"/>
    <property type="molecule type" value="Genomic_DNA"/>
</dbReference>
<evidence type="ECO:0000313" key="1">
    <source>
        <dbReference type="EMBL" id="KAK4509387.1"/>
    </source>
</evidence>
<dbReference type="Proteomes" id="UP001304243">
    <property type="component" value="Unassembled WGS sequence"/>
</dbReference>
<dbReference type="GeneID" id="89951424"/>
<accession>A0AAN7D2H7</accession>
<comment type="caution">
    <text evidence="1">The sequence shown here is derived from an EMBL/GenBank/DDBJ whole genome shotgun (WGS) entry which is preliminary data.</text>
</comment>
<keyword evidence="2" id="KW-1185">Reference proteome</keyword>
<dbReference type="RefSeq" id="XP_064676053.1">
    <property type="nucleotide sequence ID" value="XM_064826996.1"/>
</dbReference>
<organism evidence="1 2">
    <name type="scientific">Mucor velutinosus</name>
    <dbReference type="NCBI Taxonomy" id="708070"/>
    <lineage>
        <taxon>Eukaryota</taxon>
        <taxon>Fungi</taxon>
        <taxon>Fungi incertae sedis</taxon>
        <taxon>Mucoromycota</taxon>
        <taxon>Mucoromycotina</taxon>
        <taxon>Mucoromycetes</taxon>
        <taxon>Mucorales</taxon>
        <taxon>Mucorineae</taxon>
        <taxon>Mucoraceae</taxon>
        <taxon>Mucor</taxon>
    </lineage>
</organism>
<dbReference type="InterPro" id="IPR015915">
    <property type="entry name" value="Kelch-typ_b-propeller"/>
</dbReference>
<dbReference type="SUPFAM" id="SSF117281">
    <property type="entry name" value="Kelch motif"/>
    <property type="match status" value="1"/>
</dbReference>
<proteinExistence type="predicted"/>
<dbReference type="AlphaFoldDB" id="A0AAN7D2H7"/>
<sequence>MVQRTQVLHQICAKACTRLNSRIYCYSGGYVALGDLVVRKALDEHHYLDLTQNLVLDETTAKWVSIPDNTHYVTEGSLAGTATPISDYQYIEDGGYNGTPSVRNVTRLFDSKTDLWTTIPNDNRSLASAM</sequence>
<gene>
    <name evidence="1" type="ORF">ATC70_007738</name>
</gene>
<evidence type="ECO:0000313" key="2">
    <source>
        <dbReference type="Proteomes" id="UP001304243"/>
    </source>
</evidence>
<name>A0AAN7D2H7_9FUNG</name>
<protein>
    <submittedName>
        <fullName evidence="1">Uncharacterized protein</fullName>
    </submittedName>
</protein>
<reference evidence="1 2" key="1">
    <citation type="submission" date="2022-11" db="EMBL/GenBank/DDBJ databases">
        <title>Mucor velutinosus strain NIH1002 WGS.</title>
        <authorList>
            <person name="Subramanian P."/>
            <person name="Mullikin J.C."/>
            <person name="Segre J.A."/>
            <person name="Zelazny A.M."/>
        </authorList>
    </citation>
    <scope>NUCLEOTIDE SEQUENCE [LARGE SCALE GENOMIC DNA]</scope>
    <source>
        <strain evidence="1 2">NIH1002</strain>
    </source>
</reference>